<dbReference type="PANTHER" id="PTHR48064">
    <property type="entry name" value="OS01G0750400 PROTEIN"/>
    <property type="match status" value="1"/>
</dbReference>
<evidence type="ECO:0000256" key="2">
    <source>
        <dbReference type="ARBA" id="ARBA00022614"/>
    </source>
</evidence>
<dbReference type="PANTHER" id="PTHR48064:SF6">
    <property type="entry name" value="RECEPTOR-LIKE PROTEIN KINASE 2"/>
    <property type="match status" value="1"/>
</dbReference>
<dbReference type="Gene3D" id="3.80.10.10">
    <property type="entry name" value="Ribonuclease Inhibitor"/>
    <property type="match status" value="2"/>
</dbReference>
<reference evidence="9" key="1">
    <citation type="journal article" date="2010" name="Nature">
        <title>The Amphimedon queenslandica genome and the evolution of animal complexity.</title>
        <authorList>
            <person name="Srivastava M."/>
            <person name="Simakov O."/>
            <person name="Chapman J."/>
            <person name="Fahey B."/>
            <person name="Gauthier M.E."/>
            <person name="Mitros T."/>
            <person name="Richards G.S."/>
            <person name="Conaco C."/>
            <person name="Dacre M."/>
            <person name="Hellsten U."/>
            <person name="Larroux C."/>
            <person name="Putnam N.H."/>
            <person name="Stanke M."/>
            <person name="Adamska M."/>
            <person name="Darling A."/>
            <person name="Degnan S.M."/>
            <person name="Oakley T.H."/>
            <person name="Plachetzki D.C."/>
            <person name="Zhai Y."/>
            <person name="Adamski M."/>
            <person name="Calcino A."/>
            <person name="Cummins S.F."/>
            <person name="Goodstein D.M."/>
            <person name="Harris C."/>
            <person name="Jackson D.J."/>
            <person name="Leys S.P."/>
            <person name="Shu S."/>
            <person name="Woodcroft B.J."/>
            <person name="Vervoort M."/>
            <person name="Kosik K.S."/>
            <person name="Manning G."/>
            <person name="Degnan B.M."/>
            <person name="Rokhsar D.S."/>
        </authorList>
    </citation>
    <scope>NUCLEOTIDE SEQUENCE [LARGE SCALE GENOMIC DNA]</scope>
</reference>
<feature type="signal peptide" evidence="7">
    <location>
        <begin position="1"/>
        <end position="17"/>
    </location>
</feature>
<dbReference type="Pfam" id="PF13855">
    <property type="entry name" value="LRR_8"/>
    <property type="match status" value="1"/>
</dbReference>
<evidence type="ECO:0000256" key="6">
    <source>
        <dbReference type="ARBA" id="ARBA00023136"/>
    </source>
</evidence>
<feature type="chain" id="PRO_5013321910" description="Leucine-rich repeat-containing N-terminal plant-type domain-containing protein" evidence="7">
    <location>
        <begin position="18"/>
        <end position="516"/>
    </location>
</feature>
<evidence type="ECO:0000256" key="4">
    <source>
        <dbReference type="ARBA" id="ARBA00022737"/>
    </source>
</evidence>
<keyword evidence="5" id="KW-1133">Transmembrane helix</keyword>
<dbReference type="GO" id="GO:0016020">
    <property type="term" value="C:membrane"/>
    <property type="evidence" value="ECO:0007669"/>
    <property type="project" value="UniProtKB-SubCell"/>
</dbReference>
<dbReference type="STRING" id="400682.A0A1X7TYQ6"/>
<dbReference type="FunFam" id="3.80.10.10:FF:000129">
    <property type="entry name" value="Leucine-rich repeat receptor-like kinase"/>
    <property type="match status" value="1"/>
</dbReference>
<organism evidence="8">
    <name type="scientific">Amphimedon queenslandica</name>
    <name type="common">Sponge</name>
    <dbReference type="NCBI Taxonomy" id="400682"/>
    <lineage>
        <taxon>Eukaryota</taxon>
        <taxon>Metazoa</taxon>
        <taxon>Porifera</taxon>
        <taxon>Demospongiae</taxon>
        <taxon>Heteroscleromorpha</taxon>
        <taxon>Haplosclerida</taxon>
        <taxon>Niphatidae</taxon>
        <taxon>Amphimedon</taxon>
    </lineage>
</organism>
<comment type="subcellular location">
    <subcellularLocation>
        <location evidence="1">Membrane</location>
    </subcellularLocation>
</comment>
<dbReference type="AlphaFoldDB" id="A0A1X7TYQ6"/>
<keyword evidence="4" id="KW-0677">Repeat</keyword>
<evidence type="ECO:0000313" key="8">
    <source>
        <dbReference type="EnsemblMetazoa" id="Aqu2.1.20542_001"/>
    </source>
</evidence>
<dbReference type="KEGG" id="aqu:109585364"/>
<dbReference type="InterPro" id="IPR053038">
    <property type="entry name" value="RLP_Defense"/>
</dbReference>
<dbReference type="InterPro" id="IPR001611">
    <property type="entry name" value="Leu-rich_rpt"/>
</dbReference>
<evidence type="ECO:0000256" key="1">
    <source>
        <dbReference type="ARBA" id="ARBA00004370"/>
    </source>
</evidence>
<evidence type="ECO:0000256" key="7">
    <source>
        <dbReference type="SAM" id="SignalP"/>
    </source>
</evidence>
<evidence type="ECO:0000256" key="5">
    <source>
        <dbReference type="ARBA" id="ARBA00022989"/>
    </source>
</evidence>
<evidence type="ECO:0000256" key="3">
    <source>
        <dbReference type="ARBA" id="ARBA00022692"/>
    </source>
</evidence>
<proteinExistence type="predicted"/>
<reference evidence="8" key="2">
    <citation type="submission" date="2017-05" db="UniProtKB">
        <authorList>
            <consortium name="EnsemblMetazoa"/>
        </authorList>
    </citation>
    <scope>IDENTIFICATION</scope>
</reference>
<protein>
    <recommendedName>
        <fullName evidence="10">Leucine-rich repeat-containing N-terminal plant-type domain-containing protein</fullName>
    </recommendedName>
</protein>
<dbReference type="EnsemblMetazoa" id="Aqu2.1.20542_001">
    <property type="protein sequence ID" value="Aqu2.1.20542_001"/>
    <property type="gene ID" value="Aqu2.1.20542"/>
</dbReference>
<dbReference type="SUPFAM" id="SSF52058">
    <property type="entry name" value="L domain-like"/>
    <property type="match status" value="1"/>
</dbReference>
<evidence type="ECO:0008006" key="10">
    <source>
        <dbReference type="Google" id="ProtNLM"/>
    </source>
</evidence>
<dbReference type="FunFam" id="3.80.10.10:FF:000041">
    <property type="entry name" value="LRR receptor-like serine/threonine-protein kinase ERECTA"/>
    <property type="match status" value="1"/>
</dbReference>
<dbReference type="OrthoDB" id="676979at2759"/>
<accession>A0A1X7TYQ6</accession>
<keyword evidence="7" id="KW-0732">Signal</keyword>
<keyword evidence="9" id="KW-1185">Reference proteome</keyword>
<dbReference type="InParanoid" id="A0A1X7TYQ6"/>
<dbReference type="Pfam" id="PF00560">
    <property type="entry name" value="LRR_1"/>
    <property type="match status" value="6"/>
</dbReference>
<evidence type="ECO:0000313" key="9">
    <source>
        <dbReference type="Proteomes" id="UP000007879"/>
    </source>
</evidence>
<keyword evidence="3" id="KW-0812">Transmembrane</keyword>
<dbReference type="InterPro" id="IPR032675">
    <property type="entry name" value="LRR_dom_sf"/>
</dbReference>
<dbReference type="Proteomes" id="UP000007879">
    <property type="component" value="Unassembled WGS sequence"/>
</dbReference>
<name>A0A1X7TYQ6_AMPQE</name>
<keyword evidence="6" id="KW-0472">Membrane</keyword>
<sequence length="516" mass="58522">MRLELLYFFFYSMTVYILETNGWPQQGKHELRWNHSYTGINKPSNPIDKEVLEEFYHSTAGPAWLNNAHWLSGDPCESKWYGVGCNPSGDVVELDLSNNLLAGELPDRLSNMKNLEVLILRHNAISGTISPLLFTMKALRVIDLSYNKLSGSFPPQIELPFLTNLSLSNNQLEGYLPNHWNCLNLEVISISSNMLQGVLPNGLSTLSSLKYFDVSENFFIGPFPKEYSSLTSLETMWLFTNRFNNSIIPESWNKLVKMKNFQADSLAGNLPELIGVNWSDLEVLIVVDGHLTGDIPESFCHLKKLKYLHLFRNSLSGPLPKCFCDLPTSSLVSINLSYNQITGTVPDCFDNFRDLRYFYMENNNLTGTLPRSLSACKHLYTIDVSNNYLVGSIPSLYANLKDTLNWFELDNNRLNEIEDGLEDFIVTLSTKFCSLYGNPWSCPLPNYFSGKEYCTARCSSCNTLEQHSSCEKCLTSTSNCGWCADGRNCLEGYTNGPYYPYHCDQSEWVFGNKTNC</sequence>
<gene>
    <name evidence="8" type="primary">109585364</name>
</gene>
<dbReference type="EnsemblMetazoa" id="XM_020001411.1">
    <property type="protein sequence ID" value="XP_019856970.1"/>
    <property type="gene ID" value="LOC109585364"/>
</dbReference>
<keyword evidence="2" id="KW-0433">Leucine-rich repeat</keyword>